<feature type="transmembrane region" description="Helical" evidence="8">
    <location>
        <begin position="191"/>
        <end position="211"/>
    </location>
</feature>
<protein>
    <submittedName>
        <fullName evidence="10">MFS transporter, PPP family, 3-phenylpropionic acid transporter</fullName>
    </submittedName>
</protein>
<proteinExistence type="predicted"/>
<feature type="transmembrane region" description="Helical" evidence="8">
    <location>
        <begin position="148"/>
        <end position="171"/>
    </location>
</feature>
<dbReference type="STRING" id="1577474.GA0111570_102470"/>
<evidence type="ECO:0000256" key="2">
    <source>
        <dbReference type="ARBA" id="ARBA00022448"/>
    </source>
</evidence>
<feature type="transmembrane region" description="Helical" evidence="8">
    <location>
        <begin position="314"/>
        <end position="336"/>
    </location>
</feature>
<accession>A0A1G6GF88</accession>
<dbReference type="GO" id="GO:0005886">
    <property type="term" value="C:plasma membrane"/>
    <property type="evidence" value="ECO:0007669"/>
    <property type="project" value="UniProtKB-SubCell"/>
</dbReference>
<comment type="subcellular location">
    <subcellularLocation>
        <location evidence="1">Cell inner membrane</location>
        <topology evidence="1">Multi-pass membrane protein</topology>
    </subcellularLocation>
</comment>
<keyword evidence="3" id="KW-1003">Cell membrane</keyword>
<organism evidence="10 11">
    <name type="scientific">Raineyella antarctica</name>
    <dbReference type="NCBI Taxonomy" id="1577474"/>
    <lineage>
        <taxon>Bacteria</taxon>
        <taxon>Bacillati</taxon>
        <taxon>Actinomycetota</taxon>
        <taxon>Actinomycetes</taxon>
        <taxon>Propionibacteriales</taxon>
        <taxon>Propionibacteriaceae</taxon>
        <taxon>Raineyella</taxon>
    </lineage>
</organism>
<evidence type="ECO:0000259" key="9">
    <source>
        <dbReference type="PROSITE" id="PS50850"/>
    </source>
</evidence>
<feature type="transmembrane region" description="Helical" evidence="8">
    <location>
        <begin position="122"/>
        <end position="142"/>
    </location>
</feature>
<dbReference type="PROSITE" id="PS50850">
    <property type="entry name" value="MFS"/>
    <property type="match status" value="1"/>
</dbReference>
<feature type="transmembrane region" description="Helical" evidence="8">
    <location>
        <begin position="342"/>
        <end position="360"/>
    </location>
</feature>
<sequence>MFLFLLSWAIYQSYWAVFLLGRGVSPQDVGLAVTAGLLARSVSVAVLFPLANRSADLLTILRVLPWLAVACAAVFLPHGSVGLLVVAAVALGMTYPVIQPALETMATLAAARGLLSYGPTRLLGTLGFVVGTFVAGGLLTVWGSEALLWAFIVACVLIGALMLLPTGETAVGGQRSGSGRDWAALFRRRRVVVMLLVMTALHASHAAYYTFGAVRFAELGASPTVVSALLVLAPAAEIVVLWLAPRFELGLSVRLMLVIALVAAAVRWLVLGLAGSLVVAALTQPLHGLTFAIAQVAFVRFLTEQVPPELTGAVQGMVMALALGLGTAVMTAVAGVLWDRSVLVVFAVMAAVALAGLPLLTDRALGRSRGNVPARGR</sequence>
<dbReference type="Pfam" id="PF12832">
    <property type="entry name" value="MFS_1_like"/>
    <property type="match status" value="1"/>
</dbReference>
<dbReference type="PANTHER" id="PTHR23522:SF10">
    <property type="entry name" value="3-PHENYLPROPIONIC ACID TRANSPORTER-RELATED"/>
    <property type="match status" value="1"/>
</dbReference>
<feature type="domain" description="Major facilitator superfamily (MFS) profile" evidence="9">
    <location>
        <begin position="153"/>
        <end position="377"/>
    </location>
</feature>
<keyword evidence="11" id="KW-1185">Reference proteome</keyword>
<feature type="transmembrane region" description="Helical" evidence="8">
    <location>
        <begin position="63"/>
        <end position="91"/>
    </location>
</feature>
<dbReference type="InterPro" id="IPR020846">
    <property type="entry name" value="MFS_dom"/>
</dbReference>
<dbReference type="Proteomes" id="UP000199086">
    <property type="component" value="Unassembled WGS sequence"/>
</dbReference>
<dbReference type="InterPro" id="IPR036259">
    <property type="entry name" value="MFS_trans_sf"/>
</dbReference>
<evidence type="ECO:0000256" key="6">
    <source>
        <dbReference type="ARBA" id="ARBA00022989"/>
    </source>
</evidence>
<keyword evidence="5 8" id="KW-0812">Transmembrane</keyword>
<feature type="transmembrane region" description="Helical" evidence="8">
    <location>
        <begin position="285"/>
        <end position="302"/>
    </location>
</feature>
<dbReference type="Gene3D" id="1.20.1250.20">
    <property type="entry name" value="MFS general substrate transporter like domains"/>
    <property type="match status" value="2"/>
</dbReference>
<evidence type="ECO:0000256" key="3">
    <source>
        <dbReference type="ARBA" id="ARBA00022475"/>
    </source>
</evidence>
<keyword evidence="7 8" id="KW-0472">Membrane</keyword>
<evidence type="ECO:0000256" key="1">
    <source>
        <dbReference type="ARBA" id="ARBA00004429"/>
    </source>
</evidence>
<dbReference type="SUPFAM" id="SSF103473">
    <property type="entry name" value="MFS general substrate transporter"/>
    <property type="match status" value="1"/>
</dbReference>
<feature type="transmembrane region" description="Helical" evidence="8">
    <location>
        <begin position="255"/>
        <end position="279"/>
    </location>
</feature>
<evidence type="ECO:0000256" key="7">
    <source>
        <dbReference type="ARBA" id="ARBA00023136"/>
    </source>
</evidence>
<keyword evidence="2" id="KW-0813">Transport</keyword>
<feature type="transmembrane region" description="Helical" evidence="8">
    <location>
        <begin position="223"/>
        <end position="243"/>
    </location>
</feature>
<reference evidence="10 11" key="1">
    <citation type="submission" date="2016-06" db="EMBL/GenBank/DDBJ databases">
        <authorList>
            <person name="Olsen C.W."/>
            <person name="Carey S."/>
            <person name="Hinshaw L."/>
            <person name="Karasin A.I."/>
        </authorList>
    </citation>
    <scope>NUCLEOTIDE SEQUENCE [LARGE SCALE GENOMIC DNA]</scope>
    <source>
        <strain evidence="10 11">LZ-22</strain>
    </source>
</reference>
<evidence type="ECO:0000313" key="10">
    <source>
        <dbReference type="EMBL" id="SDB80678.1"/>
    </source>
</evidence>
<dbReference type="GO" id="GO:0030395">
    <property type="term" value="F:lactose binding"/>
    <property type="evidence" value="ECO:0007669"/>
    <property type="project" value="TreeGrafter"/>
</dbReference>
<gene>
    <name evidence="10" type="ORF">GA0111570_102470</name>
</gene>
<dbReference type="GO" id="GO:0015528">
    <property type="term" value="F:lactose:proton symporter activity"/>
    <property type="evidence" value="ECO:0007669"/>
    <property type="project" value="TreeGrafter"/>
</dbReference>
<keyword evidence="4" id="KW-0997">Cell inner membrane</keyword>
<evidence type="ECO:0000256" key="5">
    <source>
        <dbReference type="ARBA" id="ARBA00022692"/>
    </source>
</evidence>
<dbReference type="AlphaFoldDB" id="A0A1G6GF88"/>
<dbReference type="InterPro" id="IPR026032">
    <property type="entry name" value="HcaT-like"/>
</dbReference>
<keyword evidence="6 8" id="KW-1133">Transmembrane helix</keyword>
<evidence type="ECO:0000256" key="4">
    <source>
        <dbReference type="ARBA" id="ARBA00022519"/>
    </source>
</evidence>
<evidence type="ECO:0000313" key="11">
    <source>
        <dbReference type="Proteomes" id="UP000199086"/>
    </source>
</evidence>
<name>A0A1G6GF88_9ACTN</name>
<evidence type="ECO:0000256" key="8">
    <source>
        <dbReference type="SAM" id="Phobius"/>
    </source>
</evidence>
<dbReference type="InterPro" id="IPR024989">
    <property type="entry name" value="MFS_assoc_dom"/>
</dbReference>
<dbReference type="PIRSF" id="PIRSF004925">
    <property type="entry name" value="HcaT"/>
    <property type="match status" value="1"/>
</dbReference>
<dbReference type="EMBL" id="FMYF01000002">
    <property type="protein sequence ID" value="SDB80678.1"/>
    <property type="molecule type" value="Genomic_DNA"/>
</dbReference>
<feature type="transmembrane region" description="Helical" evidence="8">
    <location>
        <begin position="31"/>
        <end position="51"/>
    </location>
</feature>
<dbReference type="PANTHER" id="PTHR23522">
    <property type="entry name" value="BLL5896 PROTEIN"/>
    <property type="match status" value="1"/>
</dbReference>